<accession>H2XS77</accession>
<reference evidence="1" key="2">
    <citation type="submission" date="2025-08" db="UniProtKB">
        <authorList>
            <consortium name="Ensembl"/>
        </authorList>
    </citation>
    <scope>IDENTIFICATION</scope>
</reference>
<keyword evidence="2" id="KW-1185">Reference proteome</keyword>
<dbReference type="PRINTS" id="PR00081">
    <property type="entry name" value="GDHRDH"/>
</dbReference>
<dbReference type="PANTHER" id="PTHR43975">
    <property type="entry name" value="ZGC:101858"/>
    <property type="match status" value="1"/>
</dbReference>
<name>H2XS77_CIOIN</name>
<proteinExistence type="predicted"/>
<evidence type="ECO:0000313" key="2">
    <source>
        <dbReference type="Proteomes" id="UP000008144"/>
    </source>
</evidence>
<evidence type="ECO:0000313" key="1">
    <source>
        <dbReference type="Ensembl" id="ENSCINP00000032511.1"/>
    </source>
</evidence>
<sequence>KCYKDEMKSKVVLITGASSGIGEGIAHAFARKGASVSLCGRNAANLAKVAEKCVSEGATKALEIVADLTKLGDMERLVDETVAKLGQIDVLINNAGYCCAGGVEDATVADFDMVFSVNLRAPYYLIQRCIPHLKKTQGCVINTSSTYSLICRPDTTHYSLTKVGLDHLTRCAALDLGKYGIRVNNVNPGLVITPIQETFVPRDQLAAFCEEFRSRTPLRGEMMTTHEIADVVIFLASSGAKWITGTCIPVDQGRFLMGH</sequence>
<dbReference type="Gene3D" id="3.40.50.720">
    <property type="entry name" value="NAD(P)-binding Rossmann-like Domain"/>
    <property type="match status" value="1"/>
</dbReference>
<reference evidence="2" key="1">
    <citation type="journal article" date="2002" name="Science">
        <title>The draft genome of Ciona intestinalis: insights into chordate and vertebrate origins.</title>
        <authorList>
            <person name="Dehal P."/>
            <person name="Satou Y."/>
            <person name="Campbell R.K."/>
            <person name="Chapman J."/>
            <person name="Degnan B."/>
            <person name="De Tomaso A."/>
            <person name="Davidson B."/>
            <person name="Di Gregorio A."/>
            <person name="Gelpke M."/>
            <person name="Goodstein D.M."/>
            <person name="Harafuji N."/>
            <person name="Hastings K.E."/>
            <person name="Ho I."/>
            <person name="Hotta K."/>
            <person name="Huang W."/>
            <person name="Kawashima T."/>
            <person name="Lemaire P."/>
            <person name="Martinez D."/>
            <person name="Meinertzhagen I.A."/>
            <person name="Necula S."/>
            <person name="Nonaka M."/>
            <person name="Putnam N."/>
            <person name="Rash S."/>
            <person name="Saiga H."/>
            <person name="Satake M."/>
            <person name="Terry A."/>
            <person name="Yamada L."/>
            <person name="Wang H.G."/>
            <person name="Awazu S."/>
            <person name="Azumi K."/>
            <person name="Boore J."/>
            <person name="Branno M."/>
            <person name="Chin-Bow S."/>
            <person name="DeSantis R."/>
            <person name="Doyle S."/>
            <person name="Francino P."/>
            <person name="Keys D.N."/>
            <person name="Haga S."/>
            <person name="Hayashi H."/>
            <person name="Hino K."/>
            <person name="Imai K.S."/>
            <person name="Inaba K."/>
            <person name="Kano S."/>
            <person name="Kobayashi K."/>
            <person name="Kobayashi M."/>
            <person name="Lee B.I."/>
            <person name="Makabe K.W."/>
            <person name="Manohar C."/>
            <person name="Matassi G."/>
            <person name="Medina M."/>
            <person name="Mochizuki Y."/>
            <person name="Mount S."/>
            <person name="Morishita T."/>
            <person name="Miura S."/>
            <person name="Nakayama A."/>
            <person name="Nishizaka S."/>
            <person name="Nomoto H."/>
            <person name="Ohta F."/>
            <person name="Oishi K."/>
            <person name="Rigoutsos I."/>
            <person name="Sano M."/>
            <person name="Sasaki A."/>
            <person name="Sasakura Y."/>
            <person name="Shoguchi E."/>
            <person name="Shin-i T."/>
            <person name="Spagnuolo A."/>
            <person name="Stainier D."/>
            <person name="Suzuki M.M."/>
            <person name="Tassy O."/>
            <person name="Takatori N."/>
            <person name="Tokuoka M."/>
            <person name="Yagi K."/>
            <person name="Yoshizaki F."/>
            <person name="Wada S."/>
            <person name="Zhang C."/>
            <person name="Hyatt P.D."/>
            <person name="Larimer F."/>
            <person name="Detter C."/>
            <person name="Doggett N."/>
            <person name="Glavina T."/>
            <person name="Hawkins T."/>
            <person name="Richardson P."/>
            <person name="Lucas S."/>
            <person name="Kohara Y."/>
            <person name="Levine M."/>
            <person name="Satoh N."/>
            <person name="Rokhsar D.S."/>
        </authorList>
    </citation>
    <scope>NUCLEOTIDE SEQUENCE [LARGE SCALE GENOMIC DNA]</scope>
</reference>
<dbReference type="PANTHER" id="PTHR43975:SF2">
    <property type="entry name" value="EG:BACR7A4.14 PROTEIN-RELATED"/>
    <property type="match status" value="1"/>
</dbReference>
<dbReference type="InParanoid" id="H2XS77"/>
<reference evidence="1" key="3">
    <citation type="submission" date="2025-09" db="UniProtKB">
        <authorList>
            <consortium name="Ensembl"/>
        </authorList>
    </citation>
    <scope>IDENTIFICATION</scope>
</reference>
<dbReference type="AlphaFoldDB" id="H2XS77"/>
<dbReference type="SUPFAM" id="SSF51735">
    <property type="entry name" value="NAD(P)-binding Rossmann-fold domains"/>
    <property type="match status" value="1"/>
</dbReference>
<dbReference type="Pfam" id="PF13561">
    <property type="entry name" value="adh_short_C2"/>
    <property type="match status" value="1"/>
</dbReference>
<dbReference type="FunFam" id="3.40.50.720:FF:000084">
    <property type="entry name" value="Short-chain dehydrogenase reductase"/>
    <property type="match status" value="1"/>
</dbReference>
<dbReference type="GeneTree" id="ENSGT00940000164675"/>
<dbReference type="Ensembl" id="ENSCINT00000032599.1">
    <property type="protein sequence ID" value="ENSCINP00000032511.1"/>
    <property type="gene ID" value="ENSCING00000025099.1"/>
</dbReference>
<dbReference type="HOGENOM" id="CLU_010194_1_0_1"/>
<dbReference type="InterPro" id="IPR036291">
    <property type="entry name" value="NAD(P)-bd_dom_sf"/>
</dbReference>
<dbReference type="PRINTS" id="PR00080">
    <property type="entry name" value="SDRFAMILY"/>
</dbReference>
<dbReference type="OMA" id="AMHRTNI"/>
<organism evidence="1 2">
    <name type="scientific">Ciona intestinalis</name>
    <name type="common">Transparent sea squirt</name>
    <name type="synonym">Ascidia intestinalis</name>
    <dbReference type="NCBI Taxonomy" id="7719"/>
    <lineage>
        <taxon>Eukaryota</taxon>
        <taxon>Metazoa</taxon>
        <taxon>Chordata</taxon>
        <taxon>Tunicata</taxon>
        <taxon>Ascidiacea</taxon>
        <taxon>Phlebobranchia</taxon>
        <taxon>Cionidae</taxon>
        <taxon>Ciona</taxon>
    </lineage>
</organism>
<protein>
    <submittedName>
        <fullName evidence="1">Uncharacterized protein</fullName>
    </submittedName>
</protein>
<dbReference type="Proteomes" id="UP000008144">
    <property type="component" value="Unassembled WGS sequence"/>
</dbReference>
<dbReference type="InterPro" id="IPR002347">
    <property type="entry name" value="SDR_fam"/>
</dbReference>